<name>A0A4S8JFL8_MUSBA</name>
<dbReference type="AlphaFoldDB" id="A0A4S8JFL8"/>
<organism evidence="2 3">
    <name type="scientific">Musa balbisiana</name>
    <name type="common">Banana</name>
    <dbReference type="NCBI Taxonomy" id="52838"/>
    <lineage>
        <taxon>Eukaryota</taxon>
        <taxon>Viridiplantae</taxon>
        <taxon>Streptophyta</taxon>
        <taxon>Embryophyta</taxon>
        <taxon>Tracheophyta</taxon>
        <taxon>Spermatophyta</taxon>
        <taxon>Magnoliopsida</taxon>
        <taxon>Liliopsida</taxon>
        <taxon>Zingiberales</taxon>
        <taxon>Musaceae</taxon>
        <taxon>Musa</taxon>
    </lineage>
</organism>
<gene>
    <name evidence="2" type="ORF">C4D60_Mb07t14920</name>
</gene>
<protein>
    <submittedName>
        <fullName evidence="2">Uncharacterized protein</fullName>
    </submittedName>
</protein>
<evidence type="ECO:0000256" key="1">
    <source>
        <dbReference type="SAM" id="MobiDB-lite"/>
    </source>
</evidence>
<comment type="caution">
    <text evidence="2">The sequence shown here is derived from an EMBL/GenBank/DDBJ whole genome shotgun (WGS) entry which is preliminary data.</text>
</comment>
<proteinExistence type="predicted"/>
<reference evidence="2 3" key="1">
    <citation type="journal article" date="2019" name="Nat. Plants">
        <title>Genome sequencing of Musa balbisiana reveals subgenome evolution and function divergence in polyploid bananas.</title>
        <authorList>
            <person name="Yao X."/>
        </authorList>
    </citation>
    <scope>NUCLEOTIDE SEQUENCE [LARGE SCALE GENOMIC DNA]</scope>
    <source>
        <strain evidence="3">cv. DH-PKW</strain>
        <tissue evidence="2">Leaves</tissue>
    </source>
</reference>
<evidence type="ECO:0000313" key="3">
    <source>
        <dbReference type="Proteomes" id="UP000317650"/>
    </source>
</evidence>
<evidence type="ECO:0000313" key="2">
    <source>
        <dbReference type="EMBL" id="THU60640.1"/>
    </source>
</evidence>
<feature type="compositionally biased region" description="Basic and acidic residues" evidence="1">
    <location>
        <begin position="26"/>
        <end position="51"/>
    </location>
</feature>
<dbReference type="Proteomes" id="UP000317650">
    <property type="component" value="Chromosome 7"/>
</dbReference>
<accession>A0A4S8JFL8</accession>
<feature type="region of interest" description="Disordered" evidence="1">
    <location>
        <begin position="1"/>
        <end position="62"/>
    </location>
</feature>
<dbReference type="EMBL" id="PYDT01000005">
    <property type="protein sequence ID" value="THU60640.1"/>
    <property type="molecule type" value="Genomic_DNA"/>
</dbReference>
<sequence length="62" mass="7011">MEAARLRGARVDARQRLLPLPSSRPRRLDCHQDPQRDRLRRRPGEGGRDEGGGGSGVPQQRR</sequence>
<keyword evidence="3" id="KW-1185">Reference proteome</keyword>